<comment type="caution">
    <text evidence="2">The sequence shown here is derived from an EMBL/GenBank/DDBJ whole genome shotgun (WGS) entry which is preliminary data.</text>
</comment>
<proteinExistence type="predicted"/>
<accession>A0A9P6JI39</accession>
<dbReference type="AlphaFoldDB" id="A0A9P6JI39"/>
<keyword evidence="3" id="KW-1185">Reference proteome</keyword>
<keyword evidence="1" id="KW-0472">Membrane</keyword>
<evidence type="ECO:0000256" key="1">
    <source>
        <dbReference type="SAM" id="Phobius"/>
    </source>
</evidence>
<gene>
    <name evidence="2" type="ORF">CPB83DRAFT_151694</name>
</gene>
<reference evidence="2" key="1">
    <citation type="submission" date="2020-11" db="EMBL/GenBank/DDBJ databases">
        <authorList>
            <consortium name="DOE Joint Genome Institute"/>
            <person name="Ahrendt S."/>
            <person name="Riley R."/>
            <person name="Andreopoulos W."/>
            <person name="Labutti K."/>
            <person name="Pangilinan J."/>
            <person name="Ruiz-Duenas F.J."/>
            <person name="Barrasa J.M."/>
            <person name="Sanchez-Garcia M."/>
            <person name="Camarero S."/>
            <person name="Miyauchi S."/>
            <person name="Serrano A."/>
            <person name="Linde D."/>
            <person name="Babiker R."/>
            <person name="Drula E."/>
            <person name="Ayuso-Fernandez I."/>
            <person name="Pacheco R."/>
            <person name="Padilla G."/>
            <person name="Ferreira P."/>
            <person name="Barriuso J."/>
            <person name="Kellner H."/>
            <person name="Castanera R."/>
            <person name="Alfaro M."/>
            <person name="Ramirez L."/>
            <person name="Pisabarro A.G."/>
            <person name="Kuo A."/>
            <person name="Tritt A."/>
            <person name="Lipzen A."/>
            <person name="He G."/>
            <person name="Yan M."/>
            <person name="Ng V."/>
            <person name="Cullen D."/>
            <person name="Martin F."/>
            <person name="Rosso M.-N."/>
            <person name="Henrissat B."/>
            <person name="Hibbett D."/>
            <person name="Martinez A.T."/>
            <person name="Grigoriev I.V."/>
        </authorList>
    </citation>
    <scope>NUCLEOTIDE SEQUENCE</scope>
    <source>
        <strain evidence="2">CBS 506.95</strain>
    </source>
</reference>
<name>A0A9P6JI39_9AGAR</name>
<dbReference type="EMBL" id="MU157969">
    <property type="protein sequence ID" value="KAF9521972.1"/>
    <property type="molecule type" value="Genomic_DNA"/>
</dbReference>
<keyword evidence="1" id="KW-1133">Transmembrane helix</keyword>
<protein>
    <submittedName>
        <fullName evidence="2">Uncharacterized protein</fullName>
    </submittedName>
</protein>
<evidence type="ECO:0000313" key="2">
    <source>
        <dbReference type="EMBL" id="KAF9521972.1"/>
    </source>
</evidence>
<keyword evidence="1" id="KW-0812">Transmembrane</keyword>
<evidence type="ECO:0000313" key="3">
    <source>
        <dbReference type="Proteomes" id="UP000807306"/>
    </source>
</evidence>
<organism evidence="2 3">
    <name type="scientific">Crepidotus variabilis</name>
    <dbReference type="NCBI Taxonomy" id="179855"/>
    <lineage>
        <taxon>Eukaryota</taxon>
        <taxon>Fungi</taxon>
        <taxon>Dikarya</taxon>
        <taxon>Basidiomycota</taxon>
        <taxon>Agaricomycotina</taxon>
        <taxon>Agaricomycetes</taxon>
        <taxon>Agaricomycetidae</taxon>
        <taxon>Agaricales</taxon>
        <taxon>Agaricineae</taxon>
        <taxon>Crepidotaceae</taxon>
        <taxon>Crepidotus</taxon>
    </lineage>
</organism>
<sequence>MWNSKPLGAAAGGHTLNDLYLLGAIQHGIYTEYASLAQLPILHIAKTRTEKPVTVAMRSCRKKTRVMRSICKPFLMAMRMRRATTARAAMAMMILVIWMKTKIVMWTWKGSITHRIQMS</sequence>
<dbReference type="Proteomes" id="UP000807306">
    <property type="component" value="Unassembled WGS sequence"/>
</dbReference>
<feature type="transmembrane region" description="Helical" evidence="1">
    <location>
        <begin position="88"/>
        <end position="108"/>
    </location>
</feature>